<reference evidence="1" key="1">
    <citation type="submission" date="2023-07" db="EMBL/GenBank/DDBJ databases">
        <title>Genomic Encyclopedia of Type Strains, Phase IV (KMG-IV): sequencing the most valuable type-strain genomes for metagenomic binning, comparative biology and taxonomic classification.</title>
        <authorList>
            <person name="Goeker M."/>
        </authorList>
    </citation>
    <scope>NUCLEOTIDE SEQUENCE</scope>
    <source>
        <strain evidence="1">DSM 21202</strain>
    </source>
</reference>
<dbReference type="Proteomes" id="UP001229244">
    <property type="component" value="Unassembled WGS sequence"/>
</dbReference>
<keyword evidence="2" id="KW-1185">Reference proteome</keyword>
<dbReference type="AlphaFoldDB" id="A0AAE3VP13"/>
<proteinExistence type="predicted"/>
<accession>A0AAE3VP13</accession>
<name>A0AAE3VP13_9HYPH</name>
<evidence type="ECO:0000313" key="1">
    <source>
        <dbReference type="EMBL" id="MDQ0315593.1"/>
    </source>
</evidence>
<evidence type="ECO:0000313" key="2">
    <source>
        <dbReference type="Proteomes" id="UP001229244"/>
    </source>
</evidence>
<dbReference type="EMBL" id="JAUSUL010000002">
    <property type="protein sequence ID" value="MDQ0315593.1"/>
    <property type="molecule type" value="Genomic_DNA"/>
</dbReference>
<sequence length="568" mass="62907">MSVEPSAHAATGLAVDLRPPSTVMRLDRMGSFFPSRLSFMPTLVRRMCAERWTVEQSRCALSPEGYGHVVYRARGPERTYSLIAFSRELSPEDRSDRVIATAWDATFALFDGEPTDADIERLSQNVPHQEAGRCSPSELVLSRANRSVRVFDHMVEALAAGRQPDAELVASVGYLMRTTAVYGNGKFGIADRAKVDDRPELAGPFQAEMLNVYLIRCFTLDLVEHIARHRAPGTFVPLDGPTRRRLGIGNSTGLGMAPFLANQPVLINNWITARETALARVRSLDAVPAAKAAAFRERLAEARAHVGEWRVDDTRQSDRIEGLATDLAAFADWLDATDPFAGPAPFDAVYRHAEAAYGLEAQELIVSLCLEPNGDLVDPLVTTMAATEGLKFEAGMTVGRLKDLIASHYRWALEIDFSAPHAQKRFWYVSEEKLEPRLGERDEEPGADREMPLAIARDVRALADLLDDFRDDQLVVEVTLARPEARYAAARVQTIARHPYGEIRDNLIDADCLPIDLLRCKLSFFGASKFDPKSDRWTRITMFAGAPLPDELTPETGDWFLLAPGSAS</sequence>
<gene>
    <name evidence="1" type="ORF">J2S73_002050</name>
</gene>
<dbReference type="RefSeq" id="WP_306885422.1">
    <property type="nucleotide sequence ID" value="NZ_JAUSUL010000002.1"/>
</dbReference>
<protein>
    <submittedName>
        <fullName evidence="1">Uncharacterized protein</fullName>
    </submittedName>
</protein>
<organism evidence="1 2">
    <name type="scientific">Amorphus orientalis</name>
    <dbReference type="NCBI Taxonomy" id="649198"/>
    <lineage>
        <taxon>Bacteria</taxon>
        <taxon>Pseudomonadati</taxon>
        <taxon>Pseudomonadota</taxon>
        <taxon>Alphaproteobacteria</taxon>
        <taxon>Hyphomicrobiales</taxon>
        <taxon>Amorphaceae</taxon>
        <taxon>Amorphus</taxon>
    </lineage>
</organism>
<comment type="caution">
    <text evidence="1">The sequence shown here is derived from an EMBL/GenBank/DDBJ whole genome shotgun (WGS) entry which is preliminary data.</text>
</comment>